<dbReference type="SUPFAM" id="SSF54211">
    <property type="entry name" value="Ribosomal protein S5 domain 2-like"/>
    <property type="match status" value="1"/>
</dbReference>
<dbReference type="InterPro" id="IPR041699">
    <property type="entry name" value="AAA_32"/>
</dbReference>
<organism evidence="4 5">
    <name type="scientific">Candidatus Niyogibacteria bacterium CG10_big_fil_rev_8_21_14_0_10_46_36</name>
    <dbReference type="NCBI Taxonomy" id="1974726"/>
    <lineage>
        <taxon>Bacteria</taxon>
        <taxon>Candidatus Niyogiibacteriota</taxon>
    </lineage>
</organism>
<dbReference type="Proteomes" id="UP000231503">
    <property type="component" value="Unassembled WGS sequence"/>
</dbReference>
<evidence type="ECO:0000313" key="4">
    <source>
        <dbReference type="EMBL" id="PIR69538.1"/>
    </source>
</evidence>
<dbReference type="GO" id="GO:0004252">
    <property type="term" value="F:serine-type endopeptidase activity"/>
    <property type="evidence" value="ECO:0007669"/>
    <property type="project" value="UniProtKB-UniRule"/>
</dbReference>
<dbReference type="EC" id="3.4.21.53" evidence="2"/>
<dbReference type="InterPro" id="IPR046843">
    <property type="entry name" value="LonB_AAA-LID"/>
</dbReference>
<dbReference type="InterPro" id="IPR027417">
    <property type="entry name" value="P-loop_NTPase"/>
</dbReference>
<dbReference type="GO" id="GO:0004176">
    <property type="term" value="F:ATP-dependent peptidase activity"/>
    <property type="evidence" value="ECO:0007669"/>
    <property type="project" value="UniProtKB-UniRule"/>
</dbReference>
<evidence type="ECO:0000256" key="2">
    <source>
        <dbReference type="PROSITE-ProRule" id="PRU01122"/>
    </source>
</evidence>
<keyword evidence="2" id="KW-0378">Hydrolase</keyword>
<dbReference type="Gene3D" id="1.10.8.60">
    <property type="match status" value="1"/>
</dbReference>
<reference evidence="5" key="1">
    <citation type="submission" date="2017-09" db="EMBL/GenBank/DDBJ databases">
        <title>Depth-based differentiation of microbial function through sediment-hosted aquifers and enrichment of novel symbionts in the deep terrestrial subsurface.</title>
        <authorList>
            <person name="Probst A.J."/>
            <person name="Ladd B."/>
            <person name="Jarett J.K."/>
            <person name="Geller-Mcgrath D.E."/>
            <person name="Sieber C.M.K."/>
            <person name="Emerson J.B."/>
            <person name="Anantharaman K."/>
            <person name="Thomas B.C."/>
            <person name="Malmstrom R."/>
            <person name="Stieglmeier M."/>
            <person name="Klingl A."/>
            <person name="Woyke T."/>
            <person name="Ryan C.M."/>
            <person name="Banfield J.F."/>
        </authorList>
    </citation>
    <scope>NUCLEOTIDE SEQUENCE [LARGE SCALE GENOMIC DNA]</scope>
</reference>
<evidence type="ECO:0000259" key="3">
    <source>
        <dbReference type="PROSITE" id="PS51786"/>
    </source>
</evidence>
<keyword evidence="2" id="KW-0720">Serine protease</keyword>
<keyword evidence="1 2" id="KW-0645">Protease</keyword>
<dbReference type="AlphaFoldDB" id="A0A2H0TD96"/>
<dbReference type="PROSITE" id="PS51786">
    <property type="entry name" value="LON_PROTEOLYTIC"/>
    <property type="match status" value="1"/>
</dbReference>
<dbReference type="Gene3D" id="3.30.230.10">
    <property type="match status" value="1"/>
</dbReference>
<proteinExistence type="inferred from homology"/>
<dbReference type="Pfam" id="PF13654">
    <property type="entry name" value="AAA_32"/>
    <property type="match status" value="1"/>
</dbReference>
<dbReference type="EMBL" id="PFCO01000005">
    <property type="protein sequence ID" value="PIR69538.1"/>
    <property type="molecule type" value="Genomic_DNA"/>
</dbReference>
<gene>
    <name evidence="4" type="ORF">COU47_02145</name>
</gene>
<name>A0A2H0TD96_9BACT</name>
<dbReference type="Pfam" id="PF05362">
    <property type="entry name" value="Lon_C"/>
    <property type="match status" value="1"/>
</dbReference>
<dbReference type="InterPro" id="IPR014721">
    <property type="entry name" value="Ribsml_uS5_D2-typ_fold_subgr"/>
</dbReference>
<dbReference type="Pfam" id="PF20436">
    <property type="entry name" value="LonB_AAA-LID"/>
    <property type="match status" value="1"/>
</dbReference>
<evidence type="ECO:0000256" key="1">
    <source>
        <dbReference type="ARBA" id="ARBA00022670"/>
    </source>
</evidence>
<dbReference type="GO" id="GO:0006508">
    <property type="term" value="P:proteolysis"/>
    <property type="evidence" value="ECO:0007669"/>
    <property type="project" value="UniProtKB-KW"/>
</dbReference>
<comment type="catalytic activity">
    <reaction evidence="2">
        <text>Hydrolysis of proteins in presence of ATP.</text>
        <dbReference type="EC" id="3.4.21.53"/>
    </reaction>
</comment>
<sequence>MKKKYIHGGIIMKNRGTTSTMAEQKRTRYKDLLSRNKKIIITPEEMNRIKSEEWLGQKSALGQLERYLSIESPRHNIAAIGGHGTGRMKTIREALKKYTQTEAALEDLIALHNPNEPECPICIWVPAGFGKKLREALGEVTKNLKDALALVDINLHKHPEKKKAEAESRMKMDSFEKSYEERVYGSGLCLIMRMQSGRDEKRYTPEADGKNEYKTVRATAGPTINIFGFSIAKLVTATDQKQYYIFTDQLDQYKGEKLIDAETAENIYAEIMNIAEWRDAESENEHKAVESRKEDIRKSLENEAINTSFAPLDALISDEKNISPETKAILASYETGIKKMAGEYASLFSIPIAKIDPISGQSFAPTISQQDPEKKEEVMRRMQVNTLVDNGGVNTRPVIVEKDIDRGNMFGRIHRKAMRGVYTSDHMSLKAGSILRAHNGFLILDFDDIMSNFIKSYDGAATFMQLLESLSEQKLEIKNFDPYGLGPTQVQTPKIKFKVKVILLLGYYTYTGLAESETFRNAFKARVEFDVSAENTKETIEQFIAFTHKITEDEGLRPVSEDGMTELLGFSKRLCHVGGKFSLNYGTLADVIREAHYVSDSDAITGTHIEEAIAHKKKSLIAEKELEARKRLDIIIRTDGEPRIGEMTGLGVINFGGVRFGITSRATANVSPGTGSFKVSDVDTEVKLAGQIYQKAIGIISSYLKSKFGEGAEKVDAQFVMEQSYSGVDGDSASALTFCTLISELGQIPIPQCFAITGSMSMKGDMEPIGGVNEKVEGYFDICREHGYPCSHGIIIPEQNVKDLSLRKDVLKAIQEDTFHIYPVTKIEEAVEILMGIPAGEKKIQKKIGIDGPKVIEYYEDHTAYGKVQERLKSWKTKK</sequence>
<evidence type="ECO:0000313" key="5">
    <source>
        <dbReference type="Proteomes" id="UP000231503"/>
    </source>
</evidence>
<protein>
    <recommendedName>
        <fullName evidence="2">endopeptidase La</fullName>
        <ecNumber evidence="2">3.4.21.53</ecNumber>
    </recommendedName>
</protein>
<feature type="active site" evidence="2">
    <location>
        <position position="775"/>
    </location>
</feature>
<comment type="similarity">
    <text evidence="2">Belongs to the peptidase S16 family.</text>
</comment>
<dbReference type="GO" id="GO:0030163">
    <property type="term" value="P:protein catabolic process"/>
    <property type="evidence" value="ECO:0007669"/>
    <property type="project" value="InterPro"/>
</dbReference>
<dbReference type="InterPro" id="IPR046844">
    <property type="entry name" value="Lon-like_helical"/>
</dbReference>
<feature type="active site" evidence="2">
    <location>
        <position position="732"/>
    </location>
</feature>
<dbReference type="PANTHER" id="PTHR10046">
    <property type="entry name" value="ATP DEPENDENT LON PROTEASE FAMILY MEMBER"/>
    <property type="match status" value="1"/>
</dbReference>
<dbReference type="InterPro" id="IPR020568">
    <property type="entry name" value="Ribosomal_Su5_D2-typ_SF"/>
</dbReference>
<dbReference type="PRINTS" id="PR00830">
    <property type="entry name" value="ENDOLAPTASE"/>
</dbReference>
<dbReference type="InterPro" id="IPR008269">
    <property type="entry name" value="Lon_proteolytic"/>
</dbReference>
<dbReference type="Gene3D" id="3.40.50.300">
    <property type="entry name" value="P-loop containing nucleotide triphosphate hydrolases"/>
    <property type="match status" value="2"/>
</dbReference>
<dbReference type="InterPro" id="IPR027065">
    <property type="entry name" value="Lon_Prtase"/>
</dbReference>
<dbReference type="GO" id="GO:0005524">
    <property type="term" value="F:ATP binding"/>
    <property type="evidence" value="ECO:0007669"/>
    <property type="project" value="InterPro"/>
</dbReference>
<accession>A0A2H0TD96</accession>
<dbReference type="Pfam" id="PF20437">
    <property type="entry name" value="LonC_helical"/>
    <property type="match status" value="1"/>
</dbReference>
<feature type="domain" description="Lon proteolytic" evidence="3">
    <location>
        <begin position="641"/>
        <end position="837"/>
    </location>
</feature>
<comment type="caution">
    <text evidence="4">The sequence shown here is derived from an EMBL/GenBank/DDBJ whole genome shotgun (WGS) entry which is preliminary data.</text>
</comment>